<evidence type="ECO:0000256" key="5">
    <source>
        <dbReference type="SAM" id="MobiDB-lite"/>
    </source>
</evidence>
<evidence type="ECO:0000256" key="6">
    <source>
        <dbReference type="SAM" id="SignalP"/>
    </source>
</evidence>
<sequence>MISVLLILALARQCSGPGFGREPVQLSGVTEHTQLAGPPNGAHPHCGASVVDSLAEPFAVSLDAGGLLRSLPTDDPEAEPSHPHQVAIIIDAETAGGRNSNEGGQTPTPSPDLREPELSHEAAIHQIQAEEDNLSANPHSTIKQSNSCPADASISQSTEATPSDGKTQARDQCVICLGDLNASIEPELRCGHLFHEDCISTWISGPEENHRLCPVCRGQFQKKNQQYQIPL</sequence>
<evidence type="ECO:0000259" key="7">
    <source>
        <dbReference type="PROSITE" id="PS50089"/>
    </source>
</evidence>
<feature type="domain" description="RING-type" evidence="7">
    <location>
        <begin position="173"/>
        <end position="217"/>
    </location>
</feature>
<comment type="caution">
    <text evidence="8">The sequence shown here is derived from an EMBL/GenBank/DDBJ whole genome shotgun (WGS) entry which is preliminary data.</text>
</comment>
<dbReference type="GO" id="GO:0061630">
    <property type="term" value="F:ubiquitin protein ligase activity"/>
    <property type="evidence" value="ECO:0007669"/>
    <property type="project" value="TreeGrafter"/>
</dbReference>
<keyword evidence="1" id="KW-0479">Metal-binding</keyword>
<evidence type="ECO:0000256" key="2">
    <source>
        <dbReference type="ARBA" id="ARBA00022771"/>
    </source>
</evidence>
<dbReference type="OrthoDB" id="8062037at2759"/>
<dbReference type="SMART" id="SM00184">
    <property type="entry name" value="RING"/>
    <property type="match status" value="1"/>
</dbReference>
<dbReference type="EMBL" id="PGCI01000001">
    <property type="protein sequence ID" value="PLW52239.1"/>
    <property type="molecule type" value="Genomic_DNA"/>
</dbReference>
<dbReference type="PROSITE" id="PS50089">
    <property type="entry name" value="ZF_RING_2"/>
    <property type="match status" value="1"/>
</dbReference>
<dbReference type="STRING" id="200324.A0A2N5SJN4"/>
<dbReference type="Proteomes" id="UP000235388">
    <property type="component" value="Unassembled WGS sequence"/>
</dbReference>
<proteinExistence type="predicted"/>
<feature type="region of interest" description="Disordered" evidence="5">
    <location>
        <begin position="96"/>
        <end position="118"/>
    </location>
</feature>
<dbReference type="InterPro" id="IPR013083">
    <property type="entry name" value="Znf_RING/FYVE/PHD"/>
</dbReference>
<dbReference type="GO" id="GO:0016567">
    <property type="term" value="P:protein ubiquitination"/>
    <property type="evidence" value="ECO:0007669"/>
    <property type="project" value="TreeGrafter"/>
</dbReference>
<feature type="signal peptide" evidence="6">
    <location>
        <begin position="1"/>
        <end position="20"/>
    </location>
</feature>
<organism evidence="8 10">
    <name type="scientific">Puccinia coronata f. sp. avenae</name>
    <dbReference type="NCBI Taxonomy" id="200324"/>
    <lineage>
        <taxon>Eukaryota</taxon>
        <taxon>Fungi</taxon>
        <taxon>Dikarya</taxon>
        <taxon>Basidiomycota</taxon>
        <taxon>Pucciniomycotina</taxon>
        <taxon>Pucciniomycetes</taxon>
        <taxon>Pucciniales</taxon>
        <taxon>Pucciniaceae</taxon>
        <taxon>Puccinia</taxon>
    </lineage>
</organism>
<keyword evidence="2 4" id="KW-0863">Zinc-finger</keyword>
<feature type="chain" id="PRO_5015083559" description="RING-type domain-containing protein" evidence="6">
    <location>
        <begin position="21"/>
        <end position="231"/>
    </location>
</feature>
<evidence type="ECO:0000256" key="4">
    <source>
        <dbReference type="PROSITE-ProRule" id="PRU00175"/>
    </source>
</evidence>
<keyword evidence="6" id="KW-0732">Signal</keyword>
<dbReference type="EMBL" id="PGCJ01000949">
    <property type="protein sequence ID" value="PLW13458.1"/>
    <property type="molecule type" value="Genomic_DNA"/>
</dbReference>
<protein>
    <recommendedName>
        <fullName evidence="7">RING-type domain-containing protein</fullName>
    </recommendedName>
</protein>
<dbReference type="PANTHER" id="PTHR45969">
    <property type="entry name" value="RING ZINC FINGER PROTEIN-RELATED"/>
    <property type="match status" value="1"/>
</dbReference>
<evidence type="ECO:0000313" key="8">
    <source>
        <dbReference type="EMBL" id="PLW13458.1"/>
    </source>
</evidence>
<evidence type="ECO:0000256" key="1">
    <source>
        <dbReference type="ARBA" id="ARBA00022723"/>
    </source>
</evidence>
<dbReference type="PANTHER" id="PTHR45969:SF69">
    <property type="entry name" value="FINGER DOMAIN PROTEIN, PUTATIVE (AFU_ORTHOLOGUE AFUA_3G12190)-RELATED"/>
    <property type="match status" value="1"/>
</dbReference>
<name>A0A2N5SJN4_9BASI</name>
<evidence type="ECO:0000313" key="9">
    <source>
        <dbReference type="EMBL" id="PLW52239.1"/>
    </source>
</evidence>
<dbReference type="InterPro" id="IPR001841">
    <property type="entry name" value="Znf_RING"/>
</dbReference>
<feature type="region of interest" description="Disordered" evidence="5">
    <location>
        <begin position="137"/>
        <end position="166"/>
    </location>
</feature>
<reference evidence="10 11" key="1">
    <citation type="submission" date="2017-11" db="EMBL/GenBank/DDBJ databases">
        <title>De novo assembly and phasing of dikaryotic genomes from two isolates of Puccinia coronata f. sp. avenae, the causal agent of oat crown rust.</title>
        <authorList>
            <person name="Miller M.E."/>
            <person name="Zhang Y."/>
            <person name="Omidvar V."/>
            <person name="Sperschneider J."/>
            <person name="Schwessinger B."/>
            <person name="Raley C."/>
            <person name="Palmer J.M."/>
            <person name="Garnica D."/>
            <person name="Upadhyaya N."/>
            <person name="Rathjen J."/>
            <person name="Taylor J.M."/>
            <person name="Park R.F."/>
            <person name="Dodds P.N."/>
            <person name="Hirsch C.D."/>
            <person name="Kianian S.F."/>
            <person name="Figueroa M."/>
        </authorList>
    </citation>
    <scope>NUCLEOTIDE SEQUENCE [LARGE SCALE GENOMIC DNA]</scope>
    <source>
        <strain evidence="8">12NC29</strain>
        <strain evidence="9">12SD80</strain>
    </source>
</reference>
<feature type="compositionally biased region" description="Polar residues" evidence="5">
    <location>
        <begin position="97"/>
        <end position="107"/>
    </location>
</feature>
<gene>
    <name evidence="8" type="ORF">PCANC_16830</name>
    <name evidence="9" type="ORF">PCASD_00244</name>
</gene>
<dbReference type="Gene3D" id="3.30.40.10">
    <property type="entry name" value="Zinc/RING finger domain, C3HC4 (zinc finger)"/>
    <property type="match status" value="1"/>
</dbReference>
<evidence type="ECO:0000256" key="3">
    <source>
        <dbReference type="ARBA" id="ARBA00022833"/>
    </source>
</evidence>
<accession>A0A2N5SJN4</accession>
<keyword evidence="3" id="KW-0862">Zinc</keyword>
<dbReference type="GO" id="GO:0008270">
    <property type="term" value="F:zinc ion binding"/>
    <property type="evidence" value="ECO:0007669"/>
    <property type="project" value="UniProtKB-KW"/>
</dbReference>
<dbReference type="Proteomes" id="UP000235392">
    <property type="component" value="Unassembled WGS sequence"/>
</dbReference>
<dbReference type="SUPFAM" id="SSF57850">
    <property type="entry name" value="RING/U-box"/>
    <property type="match status" value="1"/>
</dbReference>
<evidence type="ECO:0000313" key="10">
    <source>
        <dbReference type="Proteomes" id="UP000235388"/>
    </source>
</evidence>
<dbReference type="Pfam" id="PF13639">
    <property type="entry name" value="zf-RING_2"/>
    <property type="match status" value="1"/>
</dbReference>
<keyword evidence="10" id="KW-1185">Reference proteome</keyword>
<dbReference type="AlphaFoldDB" id="A0A2N5SJN4"/>
<evidence type="ECO:0000313" key="11">
    <source>
        <dbReference type="Proteomes" id="UP000235392"/>
    </source>
</evidence>